<dbReference type="GO" id="GO:0032259">
    <property type="term" value="P:methylation"/>
    <property type="evidence" value="ECO:0007669"/>
    <property type="project" value="UniProtKB-KW"/>
</dbReference>
<reference evidence="7 8" key="1">
    <citation type="submission" date="2015-03" db="EMBL/GenBank/DDBJ databases">
        <authorList>
            <person name="Murphy D."/>
        </authorList>
    </citation>
    <scope>NUCLEOTIDE SEQUENCE [LARGE SCALE GENOMIC DNA]</scope>
    <source>
        <strain evidence="7 8">PAP088</strain>
    </source>
</reference>
<accession>A0A0U0ZL85</accession>
<dbReference type="InterPro" id="IPR029063">
    <property type="entry name" value="SAM-dependent_MTases_sf"/>
</dbReference>
<evidence type="ECO:0000313" key="8">
    <source>
        <dbReference type="Proteomes" id="UP000045782"/>
    </source>
</evidence>
<dbReference type="PANTHER" id="PTHR43619">
    <property type="entry name" value="S-ADENOSYL-L-METHIONINE-DEPENDENT METHYLTRANSFERASE YKTD-RELATED"/>
    <property type="match status" value="1"/>
</dbReference>
<dbReference type="GO" id="GO:0008168">
    <property type="term" value="F:methyltransferase activity"/>
    <property type="evidence" value="ECO:0007669"/>
    <property type="project" value="UniProtKB-UniRule"/>
</dbReference>
<organism evidence="7 8">
    <name type="scientific">Mycobacteroides abscessus</name>
    <dbReference type="NCBI Taxonomy" id="36809"/>
    <lineage>
        <taxon>Bacteria</taxon>
        <taxon>Bacillati</taxon>
        <taxon>Actinomycetota</taxon>
        <taxon>Actinomycetes</taxon>
        <taxon>Mycobacteriales</taxon>
        <taxon>Mycobacteriaceae</taxon>
        <taxon>Mycobacteroides</taxon>
    </lineage>
</organism>
<evidence type="ECO:0000256" key="1">
    <source>
        <dbReference type="ARBA" id="ARBA00003907"/>
    </source>
</evidence>
<evidence type="ECO:0000256" key="2">
    <source>
        <dbReference type="ARBA" id="ARBA00008138"/>
    </source>
</evidence>
<dbReference type="InterPro" id="IPR007213">
    <property type="entry name" value="Ppm1/Ppm2/Tcmp"/>
</dbReference>
<dbReference type="RefSeq" id="WP_005055346.1">
    <property type="nucleotide sequence ID" value="NZ_AP022621.1"/>
</dbReference>
<keyword evidence="4 7" id="KW-0808">Transferase</keyword>
<comment type="similarity">
    <text evidence="2 6">Belongs to the UPF0677 family.</text>
</comment>
<dbReference type="SUPFAM" id="SSF53335">
    <property type="entry name" value="S-adenosyl-L-methionine-dependent methyltransferases"/>
    <property type="match status" value="1"/>
</dbReference>
<evidence type="ECO:0000256" key="4">
    <source>
        <dbReference type="ARBA" id="ARBA00022679"/>
    </source>
</evidence>
<comment type="function">
    <text evidence="1 6">Exhibits S-adenosyl-L-methionine-dependent methyltransferase activity.</text>
</comment>
<evidence type="ECO:0000256" key="3">
    <source>
        <dbReference type="ARBA" id="ARBA00022603"/>
    </source>
</evidence>
<evidence type="ECO:0000313" key="7">
    <source>
        <dbReference type="EMBL" id="CPV41617.1"/>
    </source>
</evidence>
<dbReference type="InterPro" id="IPR011610">
    <property type="entry name" value="SAM_mthyl_Trfase_ML2640-like"/>
</dbReference>
<gene>
    <name evidence="7" type="ORF">ERS075579_01294</name>
</gene>
<dbReference type="EC" id="2.1.1.-" evidence="6"/>
<proteinExistence type="inferred from homology"/>
<dbReference type="AlphaFoldDB" id="A0A0U0ZL85"/>
<dbReference type="Proteomes" id="UP000045782">
    <property type="component" value="Unassembled WGS sequence"/>
</dbReference>
<keyword evidence="3 6" id="KW-0489">Methyltransferase</keyword>
<evidence type="ECO:0000256" key="5">
    <source>
        <dbReference type="ARBA" id="ARBA00022691"/>
    </source>
</evidence>
<evidence type="ECO:0000256" key="6">
    <source>
        <dbReference type="RuleBase" id="RU362030"/>
    </source>
</evidence>
<dbReference type="Gene3D" id="3.40.50.150">
    <property type="entry name" value="Vaccinia Virus protein VP39"/>
    <property type="match status" value="1"/>
</dbReference>
<keyword evidence="5 6" id="KW-0949">S-adenosyl-L-methionine</keyword>
<dbReference type="PANTHER" id="PTHR43619:SF2">
    <property type="entry name" value="S-ADENOSYL-L-METHIONINE-DEPENDENT METHYLTRANSFERASES SUPERFAMILY PROTEIN"/>
    <property type="match status" value="1"/>
</dbReference>
<sequence>MARHDGDSWEITESVGTTALGVASARDAETRSPNPLISDPYAGHFLAAAGDGAWNAYRFDGEPPAALVEAEPRLVERIDAMRSYVACRTKFFDDFFDDASTSGIRQAVILASGLDARAWRLDWPRDAVLFELDLPRVLAFKTETLDKQGATPRIRHVPVAVDLRDDWPAALRAGGFDAERPAAWIAEGLLPYLPPAAQDLLFERIDTLSAPGSRIAVENFGEDFFNPETLARQRERGQAFRRVAEEMQGQDIPDVADLWYLEERADAGEFLADRGWRVTSETAVALLGRHGRDIPADLPDATPNSAFLFARKAG</sequence>
<dbReference type="NCBIfam" id="TIGR00027">
    <property type="entry name" value="mthyl_TIGR00027"/>
    <property type="match status" value="1"/>
</dbReference>
<dbReference type="Pfam" id="PF04072">
    <property type="entry name" value="LCM"/>
    <property type="match status" value="1"/>
</dbReference>
<protein>
    <recommendedName>
        <fullName evidence="6">S-adenosyl-L-methionine-dependent methyltransferase</fullName>
        <ecNumber evidence="6">2.1.1.-</ecNumber>
    </recommendedName>
</protein>
<dbReference type="EMBL" id="CSWP01000002">
    <property type="protein sequence ID" value="CPV41617.1"/>
    <property type="molecule type" value="Genomic_DNA"/>
</dbReference>
<name>A0A0U0ZL85_9MYCO</name>